<protein>
    <submittedName>
        <fullName evidence="1">Uncharacterized protein</fullName>
    </submittedName>
</protein>
<name>A0A0E9QI17_ANGAN</name>
<proteinExistence type="predicted"/>
<dbReference type="AlphaFoldDB" id="A0A0E9QI17"/>
<accession>A0A0E9QI17</accession>
<reference evidence="1" key="1">
    <citation type="submission" date="2014-11" db="EMBL/GenBank/DDBJ databases">
        <authorList>
            <person name="Amaro Gonzalez C."/>
        </authorList>
    </citation>
    <scope>NUCLEOTIDE SEQUENCE</scope>
</reference>
<evidence type="ECO:0000313" key="1">
    <source>
        <dbReference type="EMBL" id="JAH16521.1"/>
    </source>
</evidence>
<sequence length="40" mass="4364">MVPVIKKATLFNSAYPGRVKSQINLPCGFGLKEHCSEVNS</sequence>
<reference evidence="1" key="2">
    <citation type="journal article" date="2015" name="Fish Shellfish Immunol.">
        <title>Early steps in the European eel (Anguilla anguilla)-Vibrio vulnificus interaction in the gills: Role of the RtxA13 toxin.</title>
        <authorList>
            <person name="Callol A."/>
            <person name="Pajuelo D."/>
            <person name="Ebbesson L."/>
            <person name="Teles M."/>
            <person name="MacKenzie S."/>
            <person name="Amaro C."/>
        </authorList>
    </citation>
    <scope>NUCLEOTIDE SEQUENCE</scope>
</reference>
<organism evidence="1">
    <name type="scientific">Anguilla anguilla</name>
    <name type="common">European freshwater eel</name>
    <name type="synonym">Muraena anguilla</name>
    <dbReference type="NCBI Taxonomy" id="7936"/>
    <lineage>
        <taxon>Eukaryota</taxon>
        <taxon>Metazoa</taxon>
        <taxon>Chordata</taxon>
        <taxon>Craniata</taxon>
        <taxon>Vertebrata</taxon>
        <taxon>Euteleostomi</taxon>
        <taxon>Actinopterygii</taxon>
        <taxon>Neopterygii</taxon>
        <taxon>Teleostei</taxon>
        <taxon>Anguilliformes</taxon>
        <taxon>Anguillidae</taxon>
        <taxon>Anguilla</taxon>
    </lineage>
</organism>
<dbReference type="EMBL" id="GBXM01092056">
    <property type="protein sequence ID" value="JAH16521.1"/>
    <property type="molecule type" value="Transcribed_RNA"/>
</dbReference>